<feature type="compositionally biased region" description="Basic and acidic residues" evidence="2">
    <location>
        <begin position="478"/>
        <end position="496"/>
    </location>
</feature>
<protein>
    <submittedName>
        <fullName evidence="4">Type VII secretion protein EssB/YukC</fullName>
    </submittedName>
</protein>
<feature type="compositionally biased region" description="Low complexity" evidence="2">
    <location>
        <begin position="220"/>
        <end position="230"/>
    </location>
</feature>
<evidence type="ECO:0000256" key="3">
    <source>
        <dbReference type="SAM" id="Phobius"/>
    </source>
</evidence>
<dbReference type="Gene3D" id="1.10.510.10">
    <property type="entry name" value="Transferase(Phosphotransferase) domain 1"/>
    <property type="match status" value="1"/>
</dbReference>
<dbReference type="InterPro" id="IPR018778">
    <property type="entry name" value="T7SS_EssB"/>
</dbReference>
<evidence type="ECO:0000313" key="4">
    <source>
        <dbReference type="EMBL" id="MEN0642162.1"/>
    </source>
</evidence>
<feature type="compositionally biased region" description="Acidic residues" evidence="2">
    <location>
        <begin position="468"/>
        <end position="477"/>
    </location>
</feature>
<feature type="coiled-coil region" evidence="1">
    <location>
        <begin position="284"/>
        <end position="318"/>
    </location>
</feature>
<proteinExistence type="predicted"/>
<feature type="transmembrane region" description="Helical" evidence="3">
    <location>
        <begin position="250"/>
        <end position="272"/>
    </location>
</feature>
<gene>
    <name evidence="4" type="ORF">MKY91_03150</name>
</gene>
<keyword evidence="3" id="KW-0472">Membrane</keyword>
<keyword evidence="5" id="KW-1185">Reference proteome</keyword>
<evidence type="ECO:0000313" key="5">
    <source>
        <dbReference type="Proteomes" id="UP001418796"/>
    </source>
</evidence>
<dbReference type="EMBL" id="JBCITK010000001">
    <property type="protein sequence ID" value="MEN0642162.1"/>
    <property type="molecule type" value="Genomic_DNA"/>
</dbReference>
<evidence type="ECO:0000256" key="2">
    <source>
        <dbReference type="SAM" id="MobiDB-lite"/>
    </source>
</evidence>
<sequence length="496" mass="55491">MARHRLPKGTLIEGIEEILVELPVKETHVQAEEQLEELKRADELFLPVSTYGIEEDVLTIRYQLPNGYQGLQHVKGQSQEQKQEIAKRILQVRRIEGSQFTTYIDPVNIFTSEAGDVKFAHRGIRAVLPPEQHESKVFVYRLKCLIISLFTAHSFYELIEKGLGERHSDEGIAGALYQAKSLDELESALNGTYSEPLPAEKPVQEETPVKQEEPIPVAPPMQMQQPASSPTTNQEQNTQPSSKKAPKKGYATMIGAVVAGLAIGGVLVYSVVAGQADSQVNALTEQSNGELAALESDNEELQSTVDTQNQNLEAYRLLGAGERDQAIEAFEAMGELNEQDKESLKRLYLGHDNPEVVVKAASLDSAYAADTASRLVALNSDEARAALMTIESESPYVQLEQAWIDKNFGRVHELAQGELNESERAQKLSAESYYQEDNLDEAWKKANELNNTDLKIRIKEKDIKKVEENDDLDDDEKEDRINKFKDDIKELKEQND</sequence>
<keyword evidence="3" id="KW-1133">Transmembrane helix</keyword>
<dbReference type="Pfam" id="PF10140">
    <property type="entry name" value="YukC"/>
    <property type="match status" value="1"/>
</dbReference>
<feature type="region of interest" description="Disordered" evidence="2">
    <location>
        <begin position="192"/>
        <end position="247"/>
    </location>
</feature>
<feature type="compositionally biased region" description="Basic and acidic residues" evidence="2">
    <location>
        <begin position="202"/>
        <end position="213"/>
    </location>
</feature>
<dbReference type="Proteomes" id="UP001418796">
    <property type="component" value="Unassembled WGS sequence"/>
</dbReference>
<evidence type="ECO:0000256" key="1">
    <source>
        <dbReference type="SAM" id="Coils"/>
    </source>
</evidence>
<accession>A0ABU9VE38</accession>
<dbReference type="RefSeq" id="WP_343129312.1">
    <property type="nucleotide sequence ID" value="NZ_JBCITK010000001.1"/>
</dbReference>
<organism evidence="4 5">
    <name type="scientific">Alkalicoccobacillus gibsonii</name>
    <dbReference type="NCBI Taxonomy" id="79881"/>
    <lineage>
        <taxon>Bacteria</taxon>
        <taxon>Bacillati</taxon>
        <taxon>Bacillota</taxon>
        <taxon>Bacilli</taxon>
        <taxon>Bacillales</taxon>
        <taxon>Bacillaceae</taxon>
        <taxon>Alkalicoccobacillus</taxon>
    </lineage>
</organism>
<feature type="region of interest" description="Disordered" evidence="2">
    <location>
        <begin position="465"/>
        <end position="496"/>
    </location>
</feature>
<keyword evidence="1" id="KW-0175">Coiled coil</keyword>
<comment type="caution">
    <text evidence="4">The sequence shown here is derived from an EMBL/GenBank/DDBJ whole genome shotgun (WGS) entry which is preliminary data.</text>
</comment>
<name>A0ABU9VE38_9BACI</name>
<feature type="compositionally biased region" description="Polar residues" evidence="2">
    <location>
        <begin position="231"/>
        <end position="242"/>
    </location>
</feature>
<reference evidence="4 5" key="1">
    <citation type="submission" date="2024-03" db="EMBL/GenBank/DDBJ databases">
        <title>Bacilli Hybrid Assemblies.</title>
        <authorList>
            <person name="Kovac J."/>
        </authorList>
    </citation>
    <scope>NUCLEOTIDE SEQUENCE [LARGE SCALE GENOMIC DNA]</scope>
    <source>
        <strain evidence="4 5">FSL R7-0666</strain>
    </source>
</reference>
<keyword evidence="3" id="KW-0812">Transmembrane</keyword>